<reference evidence="3 4" key="1">
    <citation type="submission" date="2019-02" db="EMBL/GenBank/DDBJ databases">
        <title>Isolation and identification of novel species under the genus Muribaculum.</title>
        <authorList>
            <person name="Miyake S."/>
            <person name="Ding Y."/>
            <person name="Low A."/>
            <person name="Soh M."/>
            <person name="Seedorf H."/>
        </authorList>
    </citation>
    <scope>NUCLEOTIDE SEQUENCE [LARGE SCALE GENOMIC DNA]</scope>
    <source>
        <strain evidence="3 4">TLL-A3</strain>
    </source>
</reference>
<dbReference type="PANTHER" id="PTHR34039:SF1">
    <property type="entry name" value="UPF0102 PROTEIN YRAN"/>
    <property type="match status" value="1"/>
</dbReference>
<dbReference type="RefSeq" id="WP_135470009.1">
    <property type="nucleotide sequence ID" value="NZ_CASGTF010000038.1"/>
</dbReference>
<sequence>MSDHNDLGKWGEGVAREYLLTRGYAIDGINIRIGNVEIDFIARKDNRICFVEVKTRTTDYVDPSASVDRKKQQRMIRAADLYMSTLRMDAEPQFDLIFIIGDPDGYTLEHIPDAFYPTV</sequence>
<dbReference type="Pfam" id="PF02021">
    <property type="entry name" value="UPF0102"/>
    <property type="match status" value="1"/>
</dbReference>
<accession>A0A4Z0V812</accession>
<proteinExistence type="inferred from homology"/>
<dbReference type="InterPro" id="IPR011856">
    <property type="entry name" value="tRNA_endonuc-like_dom_sf"/>
</dbReference>
<dbReference type="HAMAP" id="MF_00048">
    <property type="entry name" value="UPF0102"/>
    <property type="match status" value="1"/>
</dbReference>
<keyword evidence="3" id="KW-0540">Nuclease</keyword>
<name>A0A4Z0V812_9BACT</name>
<dbReference type="PANTHER" id="PTHR34039">
    <property type="entry name" value="UPF0102 PROTEIN YRAN"/>
    <property type="match status" value="1"/>
</dbReference>
<keyword evidence="3" id="KW-0378">Hydrolase</keyword>
<evidence type="ECO:0000313" key="3">
    <source>
        <dbReference type="EMBL" id="TGG39450.1"/>
    </source>
</evidence>
<evidence type="ECO:0000256" key="1">
    <source>
        <dbReference type="ARBA" id="ARBA00006738"/>
    </source>
</evidence>
<keyword evidence="3" id="KW-0255">Endonuclease</keyword>
<organism evidence="3 4">
    <name type="scientific">Duncaniella freteri</name>
    <dbReference type="NCBI Taxonomy" id="2530391"/>
    <lineage>
        <taxon>Bacteria</taxon>
        <taxon>Pseudomonadati</taxon>
        <taxon>Bacteroidota</taxon>
        <taxon>Bacteroidia</taxon>
        <taxon>Bacteroidales</taxon>
        <taxon>Muribaculaceae</taxon>
        <taxon>Duncaniella</taxon>
    </lineage>
</organism>
<dbReference type="CDD" id="cd20736">
    <property type="entry name" value="PoNe_Nuclease"/>
    <property type="match status" value="1"/>
</dbReference>
<dbReference type="InterPro" id="IPR011335">
    <property type="entry name" value="Restrct_endonuc-II-like"/>
</dbReference>
<evidence type="ECO:0000256" key="2">
    <source>
        <dbReference type="HAMAP-Rule" id="MF_00048"/>
    </source>
</evidence>
<dbReference type="Proteomes" id="UP000297635">
    <property type="component" value="Unassembled WGS sequence"/>
</dbReference>
<dbReference type="InterPro" id="IPR003509">
    <property type="entry name" value="UPF0102_YraN-like"/>
</dbReference>
<dbReference type="GO" id="GO:0003676">
    <property type="term" value="F:nucleic acid binding"/>
    <property type="evidence" value="ECO:0007669"/>
    <property type="project" value="InterPro"/>
</dbReference>
<dbReference type="EMBL" id="SJSA01000001">
    <property type="protein sequence ID" value="TGG39450.1"/>
    <property type="molecule type" value="Genomic_DNA"/>
</dbReference>
<comment type="caution">
    <text evidence="3">The sequence shown here is derived from an EMBL/GenBank/DDBJ whole genome shotgun (WGS) entry which is preliminary data.</text>
</comment>
<keyword evidence="4" id="KW-1185">Reference proteome</keyword>
<dbReference type="GO" id="GO:0004519">
    <property type="term" value="F:endonuclease activity"/>
    <property type="evidence" value="ECO:0007669"/>
    <property type="project" value="UniProtKB-KW"/>
</dbReference>
<dbReference type="GeneID" id="82148451"/>
<comment type="similarity">
    <text evidence="1 2">Belongs to the UPF0102 family.</text>
</comment>
<evidence type="ECO:0000313" key="4">
    <source>
        <dbReference type="Proteomes" id="UP000297635"/>
    </source>
</evidence>
<dbReference type="SUPFAM" id="SSF52980">
    <property type="entry name" value="Restriction endonuclease-like"/>
    <property type="match status" value="1"/>
</dbReference>
<dbReference type="Gene3D" id="3.40.1350.10">
    <property type="match status" value="1"/>
</dbReference>
<protein>
    <recommendedName>
        <fullName evidence="2">UPF0102 protein EZ315_01520</fullName>
    </recommendedName>
</protein>
<dbReference type="AlphaFoldDB" id="A0A4Z0V812"/>
<gene>
    <name evidence="3" type="ORF">EZ315_01520</name>
</gene>